<comment type="function">
    <text evidence="10">Short-chain specific acyl-CoA dehydrogenase is one of the acyl-CoA dehydrogenases that catalyze the first step of mitochondrial fatty acid beta-oxidation, an aerobic process breaking down fatty acids into acetyl-CoA and allowing the production of energy from fats. The first step of fatty acid beta-oxidation consists in the removal of one hydrogen from C-2 and C-3 of the straight-chain fatty acyl-CoA thioester, resulting in the formation of trans-2-enoyl-CoA. Among the different mitochondrial acyl-CoA dehydrogenases, short-chain specific acyl-CoA dehydrogenase acts specifically on acyl-CoAs with saturated 4 to 6 carbons long primary chains.</text>
</comment>
<protein>
    <recommendedName>
        <fullName evidence="9">Short-chain specific acyl-CoA dehydrogenase, mitochondrial</fullName>
        <ecNumber evidence="4">1.3.8.1</ecNumber>
    </recommendedName>
    <alternativeName>
        <fullName evidence="8">Butyryl-CoA dehydrogenase</fullName>
    </alternativeName>
</protein>
<keyword evidence="5 14" id="KW-0285">Flavoprotein</keyword>
<dbReference type="Gene3D" id="2.40.110.10">
    <property type="entry name" value="Butyryl-CoA Dehydrogenase, subunit A, domain 2"/>
    <property type="match status" value="1"/>
</dbReference>
<evidence type="ECO:0000256" key="7">
    <source>
        <dbReference type="ARBA" id="ARBA00023002"/>
    </source>
</evidence>
<keyword evidence="19" id="KW-1185">Reference proteome</keyword>
<keyword evidence="6 14" id="KW-0274">FAD</keyword>
<dbReference type="PANTHER" id="PTHR43884">
    <property type="entry name" value="ACYL-COA DEHYDROGENASE"/>
    <property type="match status" value="1"/>
</dbReference>
<dbReference type="PROSITE" id="PS00072">
    <property type="entry name" value="ACYL_COA_DH_1"/>
    <property type="match status" value="1"/>
</dbReference>
<evidence type="ECO:0000256" key="1">
    <source>
        <dbReference type="ARBA" id="ARBA00001974"/>
    </source>
</evidence>
<dbReference type="EMBL" id="JASPKY010000015">
    <property type="protein sequence ID" value="KAK9753220.1"/>
    <property type="molecule type" value="Genomic_DNA"/>
</dbReference>
<dbReference type="GO" id="GO:0046359">
    <property type="term" value="P:butyrate catabolic process"/>
    <property type="evidence" value="ECO:0007669"/>
    <property type="project" value="TreeGrafter"/>
</dbReference>
<dbReference type="Gene3D" id="1.10.540.10">
    <property type="entry name" value="Acyl-CoA dehydrogenase/oxidase, N-terminal domain"/>
    <property type="match status" value="1"/>
</dbReference>
<evidence type="ECO:0000259" key="15">
    <source>
        <dbReference type="Pfam" id="PF00441"/>
    </source>
</evidence>
<evidence type="ECO:0000256" key="3">
    <source>
        <dbReference type="ARBA" id="ARBA00009347"/>
    </source>
</evidence>
<sequence>MAFLNRLLPKIATPLKSRGIASLAALPETHQLLQKTCRDFAEAELKPIASKIDREHLYPKEQIKKMGELGLMAVAIPEELGGAGLDYVAYAIAMEEISRGCASCGVIMSVNNSLYLGPLHQFGNKEQKEKFIRPFIDGSRVGCFALSEPGNGSDAGAASTTAVLVGNSYMLNGTKSWITNGYESEASIVFATTDKALKHKGISAIIVPKPIDGLDLGKKEDKLGIRASSTCSLIFEDCKVPKENLLGETGLGFKIAMMTLDAGRIGIASQALGIAQASLEVAVEYANKRLAFGKPLTKLQTIQNKLANMATRLEAARLLTWRAAWLKDNKKPYVKEAAMAKLAASEAATYLSHQCIQILGGMGYVSEMPAERFYRDARITEIYEGTSEIQKLVIAGNILKEMS</sequence>
<evidence type="ECO:0000256" key="12">
    <source>
        <dbReference type="ARBA" id="ARBA00049192"/>
    </source>
</evidence>
<dbReference type="PROSITE" id="PS00073">
    <property type="entry name" value="ACYL_COA_DH_2"/>
    <property type="match status" value="1"/>
</dbReference>
<dbReference type="GO" id="GO:0005739">
    <property type="term" value="C:mitochondrion"/>
    <property type="evidence" value="ECO:0007669"/>
    <property type="project" value="TreeGrafter"/>
</dbReference>
<evidence type="ECO:0000313" key="19">
    <source>
        <dbReference type="Proteomes" id="UP001458880"/>
    </source>
</evidence>
<dbReference type="InterPro" id="IPR009075">
    <property type="entry name" value="AcylCo_DH/oxidase_C"/>
</dbReference>
<dbReference type="Gene3D" id="1.20.140.10">
    <property type="entry name" value="Butyryl-CoA Dehydrogenase, subunit A, domain 3"/>
    <property type="match status" value="1"/>
</dbReference>
<evidence type="ECO:0000256" key="14">
    <source>
        <dbReference type="RuleBase" id="RU362125"/>
    </source>
</evidence>
<gene>
    <name evidence="18" type="ORF">QE152_g3624</name>
</gene>
<dbReference type="GO" id="GO:0050660">
    <property type="term" value="F:flavin adenine dinucleotide binding"/>
    <property type="evidence" value="ECO:0007669"/>
    <property type="project" value="InterPro"/>
</dbReference>
<dbReference type="InterPro" id="IPR013786">
    <property type="entry name" value="AcylCoA_DH/ox_N"/>
</dbReference>
<organism evidence="18 19">
    <name type="scientific">Popillia japonica</name>
    <name type="common">Japanese beetle</name>
    <dbReference type="NCBI Taxonomy" id="7064"/>
    <lineage>
        <taxon>Eukaryota</taxon>
        <taxon>Metazoa</taxon>
        <taxon>Ecdysozoa</taxon>
        <taxon>Arthropoda</taxon>
        <taxon>Hexapoda</taxon>
        <taxon>Insecta</taxon>
        <taxon>Pterygota</taxon>
        <taxon>Neoptera</taxon>
        <taxon>Endopterygota</taxon>
        <taxon>Coleoptera</taxon>
        <taxon>Polyphaga</taxon>
        <taxon>Scarabaeiformia</taxon>
        <taxon>Scarabaeidae</taxon>
        <taxon>Rutelinae</taxon>
        <taxon>Popillia</taxon>
    </lineage>
</organism>
<dbReference type="GO" id="GO:0033539">
    <property type="term" value="P:fatty acid beta-oxidation using acyl-CoA dehydrogenase"/>
    <property type="evidence" value="ECO:0007669"/>
    <property type="project" value="TreeGrafter"/>
</dbReference>
<comment type="pathway">
    <text evidence="2">Lipid metabolism; mitochondrial fatty acid beta-oxidation.</text>
</comment>
<evidence type="ECO:0000256" key="2">
    <source>
        <dbReference type="ARBA" id="ARBA00005198"/>
    </source>
</evidence>
<evidence type="ECO:0000313" key="18">
    <source>
        <dbReference type="EMBL" id="KAK9753220.1"/>
    </source>
</evidence>
<comment type="cofactor">
    <cofactor evidence="1 14">
        <name>FAD</name>
        <dbReference type="ChEBI" id="CHEBI:57692"/>
    </cofactor>
</comment>
<dbReference type="CDD" id="cd01158">
    <property type="entry name" value="SCAD_SBCAD"/>
    <property type="match status" value="1"/>
</dbReference>
<keyword evidence="7 14" id="KW-0560">Oxidoreductase</keyword>
<evidence type="ECO:0000256" key="13">
    <source>
        <dbReference type="ARBA" id="ARBA00050758"/>
    </source>
</evidence>
<evidence type="ECO:0000256" key="8">
    <source>
        <dbReference type="ARBA" id="ARBA00031895"/>
    </source>
</evidence>
<dbReference type="Pfam" id="PF00441">
    <property type="entry name" value="Acyl-CoA_dh_1"/>
    <property type="match status" value="1"/>
</dbReference>
<evidence type="ECO:0000256" key="4">
    <source>
        <dbReference type="ARBA" id="ARBA00012046"/>
    </source>
</evidence>
<comment type="catalytic activity">
    <reaction evidence="13">
        <text>butanoyl-CoA + oxidized [electron-transfer flavoprotein] + H(+) = (2E)-butenoyl-CoA + reduced [electron-transfer flavoprotein]</text>
        <dbReference type="Rhea" id="RHEA:24004"/>
        <dbReference type="Rhea" id="RHEA-COMP:10685"/>
        <dbReference type="Rhea" id="RHEA-COMP:10686"/>
        <dbReference type="ChEBI" id="CHEBI:15378"/>
        <dbReference type="ChEBI" id="CHEBI:57332"/>
        <dbReference type="ChEBI" id="CHEBI:57371"/>
        <dbReference type="ChEBI" id="CHEBI:57692"/>
        <dbReference type="ChEBI" id="CHEBI:58307"/>
        <dbReference type="EC" id="1.3.8.1"/>
    </reaction>
    <physiologicalReaction direction="left-to-right" evidence="13">
        <dbReference type="Rhea" id="RHEA:24005"/>
    </physiologicalReaction>
</comment>
<evidence type="ECO:0000256" key="11">
    <source>
        <dbReference type="ARBA" id="ARBA00048499"/>
    </source>
</evidence>
<comment type="catalytic activity">
    <reaction evidence="11">
        <text>pentanoyl-CoA + oxidized [electron-transfer flavoprotein] + H(+) = (2E)-pentenoyl-CoA + reduced [electron-transfer flavoprotein]</text>
        <dbReference type="Rhea" id="RHEA:43456"/>
        <dbReference type="Rhea" id="RHEA-COMP:10685"/>
        <dbReference type="Rhea" id="RHEA-COMP:10686"/>
        <dbReference type="ChEBI" id="CHEBI:15378"/>
        <dbReference type="ChEBI" id="CHEBI:57389"/>
        <dbReference type="ChEBI" id="CHEBI:57692"/>
        <dbReference type="ChEBI" id="CHEBI:58307"/>
        <dbReference type="ChEBI" id="CHEBI:86160"/>
    </reaction>
    <physiologicalReaction direction="left-to-right" evidence="11">
        <dbReference type="Rhea" id="RHEA:43457"/>
    </physiologicalReaction>
</comment>
<dbReference type="AlphaFoldDB" id="A0AAW1N051"/>
<dbReference type="PANTHER" id="PTHR43884:SF12">
    <property type="entry name" value="ISOVALERYL-COA DEHYDROGENASE, MITOCHONDRIAL-RELATED"/>
    <property type="match status" value="1"/>
</dbReference>
<dbReference type="InterPro" id="IPR036250">
    <property type="entry name" value="AcylCo_DH-like_C"/>
</dbReference>
<comment type="catalytic activity">
    <reaction evidence="12">
        <text>hexanoyl-CoA + oxidized [electron-transfer flavoprotein] + H(+) = (2E)-hexenoyl-CoA + reduced [electron-transfer flavoprotein]</text>
        <dbReference type="Rhea" id="RHEA:43464"/>
        <dbReference type="Rhea" id="RHEA-COMP:10685"/>
        <dbReference type="Rhea" id="RHEA-COMP:10686"/>
        <dbReference type="ChEBI" id="CHEBI:15378"/>
        <dbReference type="ChEBI" id="CHEBI:57692"/>
        <dbReference type="ChEBI" id="CHEBI:58307"/>
        <dbReference type="ChEBI" id="CHEBI:62077"/>
        <dbReference type="ChEBI" id="CHEBI:62620"/>
    </reaction>
    <physiologicalReaction direction="left-to-right" evidence="12">
        <dbReference type="Rhea" id="RHEA:43465"/>
    </physiologicalReaction>
</comment>
<name>A0AAW1N051_POPJA</name>
<evidence type="ECO:0000259" key="17">
    <source>
        <dbReference type="Pfam" id="PF02771"/>
    </source>
</evidence>
<reference evidence="18 19" key="1">
    <citation type="journal article" date="2024" name="BMC Genomics">
        <title>De novo assembly and annotation of Popillia japonica's genome with initial clues to its potential as an invasive pest.</title>
        <authorList>
            <person name="Cucini C."/>
            <person name="Boschi S."/>
            <person name="Funari R."/>
            <person name="Cardaioli E."/>
            <person name="Iannotti N."/>
            <person name="Marturano G."/>
            <person name="Paoli F."/>
            <person name="Bruttini M."/>
            <person name="Carapelli A."/>
            <person name="Frati F."/>
            <person name="Nardi F."/>
        </authorList>
    </citation>
    <scope>NUCLEOTIDE SEQUENCE [LARGE SCALE GENOMIC DNA]</scope>
    <source>
        <strain evidence="18">DMR45628</strain>
    </source>
</reference>
<feature type="domain" description="Acyl-CoA oxidase/dehydrogenase middle" evidence="16">
    <location>
        <begin position="143"/>
        <end position="238"/>
    </location>
</feature>
<dbReference type="InterPro" id="IPR006089">
    <property type="entry name" value="Acyl-CoA_DH_CS"/>
</dbReference>
<dbReference type="GO" id="GO:0016937">
    <property type="term" value="F:short-chain fatty acyl-CoA dehydrogenase activity"/>
    <property type="evidence" value="ECO:0007669"/>
    <property type="project" value="UniProtKB-EC"/>
</dbReference>
<dbReference type="InterPro" id="IPR037069">
    <property type="entry name" value="AcylCoA_DH/ox_N_sf"/>
</dbReference>
<dbReference type="FunFam" id="1.10.540.10:FF:000002">
    <property type="entry name" value="Acyl-CoA dehydrogenase FadE19"/>
    <property type="match status" value="1"/>
</dbReference>
<dbReference type="SUPFAM" id="SSF56645">
    <property type="entry name" value="Acyl-CoA dehydrogenase NM domain-like"/>
    <property type="match status" value="1"/>
</dbReference>
<dbReference type="Pfam" id="PF02770">
    <property type="entry name" value="Acyl-CoA_dh_M"/>
    <property type="match status" value="1"/>
</dbReference>
<proteinExistence type="inferred from homology"/>
<dbReference type="EC" id="1.3.8.1" evidence="4"/>
<dbReference type="PIRSF" id="PIRSF016578">
    <property type="entry name" value="HsaA"/>
    <property type="match status" value="1"/>
</dbReference>
<accession>A0AAW1N051</accession>
<dbReference type="Pfam" id="PF02771">
    <property type="entry name" value="Acyl-CoA_dh_N"/>
    <property type="match status" value="1"/>
</dbReference>
<dbReference type="FunFam" id="2.40.110.10:FF:000001">
    <property type="entry name" value="Acyl-CoA dehydrogenase, mitochondrial"/>
    <property type="match status" value="1"/>
</dbReference>
<evidence type="ECO:0000256" key="6">
    <source>
        <dbReference type="ARBA" id="ARBA00022827"/>
    </source>
</evidence>
<evidence type="ECO:0000256" key="9">
    <source>
        <dbReference type="ARBA" id="ARBA00044204"/>
    </source>
</evidence>
<evidence type="ECO:0000256" key="5">
    <source>
        <dbReference type="ARBA" id="ARBA00022630"/>
    </source>
</evidence>
<evidence type="ECO:0000256" key="10">
    <source>
        <dbReference type="ARBA" id="ARBA00045387"/>
    </source>
</evidence>
<dbReference type="FunFam" id="1.20.140.10:FF:000004">
    <property type="entry name" value="Acyl-CoA dehydrogenase FadE25"/>
    <property type="match status" value="1"/>
</dbReference>
<feature type="domain" description="Acyl-CoA dehydrogenase/oxidase C-terminal" evidence="15">
    <location>
        <begin position="252"/>
        <end position="398"/>
    </location>
</feature>
<evidence type="ECO:0000259" key="16">
    <source>
        <dbReference type="Pfam" id="PF02770"/>
    </source>
</evidence>
<dbReference type="SUPFAM" id="SSF47203">
    <property type="entry name" value="Acyl-CoA dehydrogenase C-terminal domain-like"/>
    <property type="match status" value="1"/>
</dbReference>
<dbReference type="InterPro" id="IPR006091">
    <property type="entry name" value="Acyl-CoA_Oxase/DH_mid-dom"/>
</dbReference>
<dbReference type="InterPro" id="IPR009100">
    <property type="entry name" value="AcylCoA_DH/oxidase_NM_dom_sf"/>
</dbReference>
<comment type="similarity">
    <text evidence="3 14">Belongs to the acyl-CoA dehydrogenase family.</text>
</comment>
<comment type="caution">
    <text evidence="18">The sequence shown here is derived from an EMBL/GenBank/DDBJ whole genome shotgun (WGS) entry which is preliminary data.</text>
</comment>
<feature type="domain" description="Acyl-CoA dehydrogenase/oxidase N-terminal" evidence="17">
    <location>
        <begin position="28"/>
        <end position="138"/>
    </location>
</feature>
<dbReference type="Proteomes" id="UP001458880">
    <property type="component" value="Unassembled WGS sequence"/>
</dbReference>
<dbReference type="InterPro" id="IPR046373">
    <property type="entry name" value="Acyl-CoA_Oxase/DH_mid-dom_sf"/>
</dbReference>